<dbReference type="InterPro" id="IPR004089">
    <property type="entry name" value="MCPsignal_dom"/>
</dbReference>
<keyword evidence="3 7" id="KW-0472">Membrane</keyword>
<keyword evidence="4 6" id="KW-0807">Transducer</keyword>
<feature type="transmembrane region" description="Helical" evidence="7">
    <location>
        <begin position="12"/>
        <end position="34"/>
    </location>
</feature>
<accession>A0A6L3V455</accession>
<dbReference type="Proteomes" id="UP000481030">
    <property type="component" value="Unassembled WGS sequence"/>
</dbReference>
<keyword evidence="7" id="KW-0812">Transmembrane</keyword>
<evidence type="ECO:0000256" key="7">
    <source>
        <dbReference type="SAM" id="Phobius"/>
    </source>
</evidence>
<comment type="subcellular location">
    <subcellularLocation>
        <location evidence="1">Cell membrane</location>
    </subcellularLocation>
</comment>
<dbReference type="SMART" id="SM00304">
    <property type="entry name" value="HAMP"/>
    <property type="match status" value="1"/>
</dbReference>
<keyword evidence="2" id="KW-1003">Cell membrane</keyword>
<dbReference type="Gene3D" id="1.10.287.950">
    <property type="entry name" value="Methyl-accepting chemotaxis protein"/>
    <property type="match status" value="1"/>
</dbReference>
<dbReference type="GO" id="GO:0007165">
    <property type="term" value="P:signal transduction"/>
    <property type="evidence" value="ECO:0007669"/>
    <property type="project" value="UniProtKB-KW"/>
</dbReference>
<dbReference type="OrthoDB" id="369835at2"/>
<evidence type="ECO:0000259" key="9">
    <source>
        <dbReference type="PROSITE" id="PS50885"/>
    </source>
</evidence>
<evidence type="ECO:0000256" key="6">
    <source>
        <dbReference type="PROSITE-ProRule" id="PRU00284"/>
    </source>
</evidence>
<dbReference type="PROSITE" id="PS50111">
    <property type="entry name" value="CHEMOTAXIS_TRANSDUC_2"/>
    <property type="match status" value="1"/>
</dbReference>
<evidence type="ECO:0000313" key="10">
    <source>
        <dbReference type="EMBL" id="KAB2332155.1"/>
    </source>
</evidence>
<dbReference type="Pfam" id="PF00015">
    <property type="entry name" value="MCPsignal"/>
    <property type="match status" value="1"/>
</dbReference>
<keyword evidence="11" id="KW-1185">Reference proteome</keyword>
<evidence type="ECO:0000256" key="2">
    <source>
        <dbReference type="ARBA" id="ARBA00022475"/>
    </source>
</evidence>
<dbReference type="EMBL" id="WBOS01000010">
    <property type="protein sequence ID" value="KAB2332155.1"/>
    <property type="molecule type" value="Genomic_DNA"/>
</dbReference>
<dbReference type="CDD" id="cd06225">
    <property type="entry name" value="HAMP"/>
    <property type="match status" value="1"/>
</dbReference>
<dbReference type="RefSeq" id="WP_151536161.1">
    <property type="nucleotide sequence ID" value="NZ_WBOS01000010.1"/>
</dbReference>
<feature type="transmembrane region" description="Helical" evidence="7">
    <location>
        <begin position="201"/>
        <end position="220"/>
    </location>
</feature>
<feature type="domain" description="HAMP" evidence="9">
    <location>
        <begin position="222"/>
        <end position="274"/>
    </location>
</feature>
<keyword evidence="7" id="KW-1133">Transmembrane helix</keyword>
<evidence type="ECO:0000313" key="11">
    <source>
        <dbReference type="Proteomes" id="UP000481030"/>
    </source>
</evidence>
<reference evidence="10 11" key="1">
    <citation type="journal article" date="2016" name="Antonie Van Leeuwenhoek">
        <title>Bacillus depressus sp. nov., isolated from soil of a sunflower field.</title>
        <authorList>
            <person name="Wei X."/>
            <person name="Xin D."/>
            <person name="Xin Y."/>
            <person name="Zhang H."/>
            <person name="Wang T."/>
            <person name="Zhang J."/>
        </authorList>
    </citation>
    <scope>NUCLEOTIDE SEQUENCE [LARGE SCALE GENOMIC DNA]</scope>
    <source>
        <strain evidence="10 11">BZ1</strain>
    </source>
</reference>
<evidence type="ECO:0000256" key="3">
    <source>
        <dbReference type="ARBA" id="ARBA00023136"/>
    </source>
</evidence>
<evidence type="ECO:0000259" key="8">
    <source>
        <dbReference type="PROSITE" id="PS50111"/>
    </source>
</evidence>
<organism evidence="10 11">
    <name type="scientific">Cytobacillus depressus</name>
    <dbReference type="NCBI Taxonomy" id="1602942"/>
    <lineage>
        <taxon>Bacteria</taxon>
        <taxon>Bacillati</taxon>
        <taxon>Bacillota</taxon>
        <taxon>Bacilli</taxon>
        <taxon>Bacillales</taxon>
        <taxon>Bacillaceae</taxon>
        <taxon>Cytobacillus</taxon>
    </lineage>
</organism>
<dbReference type="SMART" id="SM00283">
    <property type="entry name" value="MA"/>
    <property type="match status" value="1"/>
</dbReference>
<proteinExistence type="inferred from homology"/>
<protein>
    <submittedName>
        <fullName evidence="10">Methyl-accepting chemotaxis protein</fullName>
    </submittedName>
</protein>
<dbReference type="SUPFAM" id="SSF58104">
    <property type="entry name" value="Methyl-accepting chemotaxis protein (MCP) signaling domain"/>
    <property type="match status" value="1"/>
</dbReference>
<dbReference type="CDD" id="cd11386">
    <property type="entry name" value="MCP_signal"/>
    <property type="match status" value="1"/>
</dbReference>
<dbReference type="PROSITE" id="PS50885">
    <property type="entry name" value="HAMP"/>
    <property type="match status" value="1"/>
</dbReference>
<feature type="domain" description="Methyl-accepting transducer" evidence="8">
    <location>
        <begin position="293"/>
        <end position="529"/>
    </location>
</feature>
<name>A0A6L3V455_9BACI</name>
<dbReference type="Pfam" id="PF00672">
    <property type="entry name" value="HAMP"/>
    <property type="match status" value="1"/>
</dbReference>
<sequence length="580" mass="63888">MRRTKSFIFRNIFISVAISVFIGAVISFSSYQVISDILKNDISKEANNIVHTWGTELDIAEVKEAMKEDYDSPAQQKLISFFDQISKNNNKVAQAYIFSTKIVDGNNTPLIGAPSHLVEVLKEEGVKVGDPFPQPDRIIAAINEMMETKTTVASEIYNDDIGTWISELYPLTDNNGEIFAYFGVDVSAELFHTSQVKLTKMALFVLLPGLILIILFQIFYTRKSFKPLNELLRGLNEVGNGNLQVNLKVEKDDELGQIVALFNKVIHNMQQMIFKIKETSAEINHASAILHQSAEQTGKNSVQVAHDVQVMNDGMNSQEESISNTVLAIEEVATAIQTIAGNSQDVSTSSIEMDEITREGSQSIKRLIEQMDSINQSFADITSAITQLKGRSQSINDFLTIIGSIADQTNLLALNAAIEAARAGEAGKGFSVVAEEVKKLAEESRRSTDMIANIIKEIQTETDNAVSFIELGNKEIAQGISIGKDTDEIFGQIQTYTNQVSQNISEVSASSQQISASTEEITATSQQLENISAKNATISGSLNLKIQEQEGSVKNIYHASDNLHQLSDELEKLVENFKVE</sequence>
<evidence type="ECO:0000256" key="5">
    <source>
        <dbReference type="ARBA" id="ARBA00029447"/>
    </source>
</evidence>
<gene>
    <name evidence="10" type="ORF">F7731_17875</name>
</gene>
<dbReference type="Gene3D" id="1.10.8.500">
    <property type="entry name" value="HAMP domain in histidine kinase"/>
    <property type="match status" value="1"/>
</dbReference>
<evidence type="ECO:0000256" key="4">
    <source>
        <dbReference type="ARBA" id="ARBA00023224"/>
    </source>
</evidence>
<comment type="similarity">
    <text evidence="5">Belongs to the methyl-accepting chemotaxis (MCP) protein family.</text>
</comment>
<dbReference type="PANTHER" id="PTHR32089">
    <property type="entry name" value="METHYL-ACCEPTING CHEMOTAXIS PROTEIN MCPB"/>
    <property type="match status" value="1"/>
</dbReference>
<comment type="caution">
    <text evidence="10">The sequence shown here is derived from an EMBL/GenBank/DDBJ whole genome shotgun (WGS) entry which is preliminary data.</text>
</comment>
<dbReference type="PANTHER" id="PTHR32089:SF112">
    <property type="entry name" value="LYSOZYME-LIKE PROTEIN-RELATED"/>
    <property type="match status" value="1"/>
</dbReference>
<evidence type="ECO:0000256" key="1">
    <source>
        <dbReference type="ARBA" id="ARBA00004236"/>
    </source>
</evidence>
<dbReference type="InterPro" id="IPR003660">
    <property type="entry name" value="HAMP_dom"/>
</dbReference>
<dbReference type="GO" id="GO:0005886">
    <property type="term" value="C:plasma membrane"/>
    <property type="evidence" value="ECO:0007669"/>
    <property type="project" value="UniProtKB-SubCell"/>
</dbReference>
<dbReference type="AlphaFoldDB" id="A0A6L3V455"/>